<name>A0ABR3XH57_9PEZI</name>
<proteinExistence type="predicted"/>
<evidence type="ECO:0000313" key="2">
    <source>
        <dbReference type="Proteomes" id="UP001586593"/>
    </source>
</evidence>
<organism evidence="1 2">
    <name type="scientific">Phialemonium thermophilum</name>
    <dbReference type="NCBI Taxonomy" id="223376"/>
    <lineage>
        <taxon>Eukaryota</taxon>
        <taxon>Fungi</taxon>
        <taxon>Dikarya</taxon>
        <taxon>Ascomycota</taxon>
        <taxon>Pezizomycotina</taxon>
        <taxon>Sordariomycetes</taxon>
        <taxon>Sordariomycetidae</taxon>
        <taxon>Cephalothecales</taxon>
        <taxon>Cephalothecaceae</taxon>
        <taxon>Phialemonium</taxon>
    </lineage>
</organism>
<reference evidence="1 2" key="1">
    <citation type="journal article" date="2024" name="Commun. Biol.">
        <title>Comparative genomic analysis of thermophilic fungi reveals convergent evolutionary adaptations and gene losses.</title>
        <authorList>
            <person name="Steindorff A.S."/>
            <person name="Aguilar-Pontes M.V."/>
            <person name="Robinson A.J."/>
            <person name="Andreopoulos B."/>
            <person name="LaButti K."/>
            <person name="Kuo A."/>
            <person name="Mondo S."/>
            <person name="Riley R."/>
            <person name="Otillar R."/>
            <person name="Haridas S."/>
            <person name="Lipzen A."/>
            <person name="Grimwood J."/>
            <person name="Schmutz J."/>
            <person name="Clum A."/>
            <person name="Reid I.D."/>
            <person name="Moisan M.C."/>
            <person name="Butler G."/>
            <person name="Nguyen T.T.M."/>
            <person name="Dewar K."/>
            <person name="Conant G."/>
            <person name="Drula E."/>
            <person name="Henrissat B."/>
            <person name="Hansel C."/>
            <person name="Singer S."/>
            <person name="Hutchinson M.I."/>
            <person name="de Vries R.P."/>
            <person name="Natvig D.O."/>
            <person name="Powell A.J."/>
            <person name="Tsang A."/>
            <person name="Grigoriev I.V."/>
        </authorList>
    </citation>
    <scope>NUCLEOTIDE SEQUENCE [LARGE SCALE GENOMIC DNA]</scope>
    <source>
        <strain evidence="1 2">ATCC 24622</strain>
    </source>
</reference>
<accession>A0ABR3XH57</accession>
<keyword evidence="2" id="KW-1185">Reference proteome</keyword>
<evidence type="ECO:0000313" key="1">
    <source>
        <dbReference type="EMBL" id="KAL1874948.1"/>
    </source>
</evidence>
<gene>
    <name evidence="1" type="ORF">VTK73DRAFT_10317</name>
</gene>
<comment type="caution">
    <text evidence="1">The sequence shown here is derived from an EMBL/GenBank/DDBJ whole genome shotgun (WGS) entry which is preliminary data.</text>
</comment>
<sequence length="109" mass="12321">MKIAQASALFEAELRQHEAVGTLAELKFGTYRRMIASTSVNFDHNNSFLSLLKRLRDMRISRFLRKLKHTAQLGRLGNRLRNTGSSGRSDRLLTTAGSTNLDFVKLILT</sequence>
<protein>
    <submittedName>
        <fullName evidence="1">Uncharacterized protein</fullName>
    </submittedName>
</protein>
<dbReference type="Proteomes" id="UP001586593">
    <property type="component" value="Unassembled WGS sequence"/>
</dbReference>
<dbReference type="EMBL" id="JAZHXJ010000097">
    <property type="protein sequence ID" value="KAL1874948.1"/>
    <property type="molecule type" value="Genomic_DNA"/>
</dbReference>